<evidence type="ECO:0000256" key="6">
    <source>
        <dbReference type="ARBA" id="ARBA00038447"/>
    </source>
</evidence>
<comment type="similarity">
    <text evidence="6">Belongs to the CTF8 family.</text>
</comment>
<dbReference type="Pfam" id="PF09696">
    <property type="entry name" value="Ctf8"/>
    <property type="match status" value="1"/>
</dbReference>
<evidence type="ECO:0000256" key="3">
    <source>
        <dbReference type="ARBA" id="ARBA00023125"/>
    </source>
</evidence>
<keyword evidence="2" id="KW-0235">DNA replication</keyword>
<dbReference type="PANTHER" id="PTHR28605">
    <property type="entry name" value="CTF8, CHROMOSOME TRANSMISSION FIDELITY FACTOR 8 HOMOLOG (S. CEREVISIAE)"/>
    <property type="match status" value="1"/>
</dbReference>
<dbReference type="EMBL" id="CAVMBE010000060">
    <property type="protein sequence ID" value="CAK4032265.1"/>
    <property type="molecule type" value="Genomic_DNA"/>
</dbReference>
<evidence type="ECO:0000256" key="2">
    <source>
        <dbReference type="ARBA" id="ARBA00022705"/>
    </source>
</evidence>
<dbReference type="GO" id="GO:0031390">
    <property type="term" value="C:Ctf18 RFC-like complex"/>
    <property type="evidence" value="ECO:0007669"/>
    <property type="project" value="InterPro"/>
</dbReference>
<feature type="region of interest" description="Disordered" evidence="7">
    <location>
        <begin position="1"/>
        <end position="23"/>
    </location>
</feature>
<dbReference type="PANTHER" id="PTHR28605:SF1">
    <property type="entry name" value="CHROMOSOME TRANSMISSION FIDELITY FACTOR 8"/>
    <property type="match status" value="1"/>
</dbReference>
<dbReference type="InterPro" id="IPR018607">
    <property type="entry name" value="Ctf8"/>
</dbReference>
<evidence type="ECO:0000313" key="9">
    <source>
        <dbReference type="Proteomes" id="UP001296104"/>
    </source>
</evidence>
<proteinExistence type="inferred from homology"/>
<keyword evidence="9" id="KW-1185">Reference proteome</keyword>
<dbReference type="GO" id="GO:0007064">
    <property type="term" value="P:mitotic sister chromatid cohesion"/>
    <property type="evidence" value="ECO:0007669"/>
    <property type="project" value="InterPro"/>
</dbReference>
<dbReference type="AlphaFoldDB" id="A0AAI8Z409"/>
<dbReference type="GO" id="GO:0006260">
    <property type="term" value="P:DNA replication"/>
    <property type="evidence" value="ECO:0007669"/>
    <property type="project" value="UniProtKB-KW"/>
</dbReference>
<evidence type="ECO:0000256" key="7">
    <source>
        <dbReference type="SAM" id="MobiDB-lite"/>
    </source>
</evidence>
<gene>
    <name evidence="8" type="ORF">LECACI_7A007423</name>
</gene>
<reference evidence="8" key="1">
    <citation type="submission" date="2023-11" db="EMBL/GenBank/DDBJ databases">
        <authorList>
            <person name="Alioto T."/>
            <person name="Alioto T."/>
            <person name="Gomez Garrido J."/>
        </authorList>
    </citation>
    <scope>NUCLEOTIDE SEQUENCE</scope>
</reference>
<protein>
    <submittedName>
        <fullName evidence="8">Related to sister chromatid cohesion Ctf8</fullName>
    </submittedName>
</protein>
<evidence type="ECO:0000313" key="8">
    <source>
        <dbReference type="EMBL" id="CAK4032265.1"/>
    </source>
</evidence>
<dbReference type="GO" id="GO:0003677">
    <property type="term" value="F:DNA binding"/>
    <property type="evidence" value="ECO:0007669"/>
    <property type="project" value="UniProtKB-KW"/>
</dbReference>
<evidence type="ECO:0000256" key="4">
    <source>
        <dbReference type="ARBA" id="ARBA00023242"/>
    </source>
</evidence>
<sequence>MPSVPLHPPIVEQRKGSDTDNALPPLLHTPSGLAMIELQGSVLSEDEHIENVSTALRLGKLVFPEEDGVWDGKKVFLFVGSSPERTHQRMAGEVKKLVKPVAVLRRRTTNDDRASSGTGDEVEIAEVVRHKIIFSHRPEPLGGGEHLLEEP</sequence>
<name>A0AAI8Z409_9PEZI</name>
<accession>A0AAI8Z409</accession>
<keyword evidence="5" id="KW-0131">Cell cycle</keyword>
<organism evidence="8 9">
    <name type="scientific">Lecanosticta acicola</name>
    <dbReference type="NCBI Taxonomy" id="111012"/>
    <lineage>
        <taxon>Eukaryota</taxon>
        <taxon>Fungi</taxon>
        <taxon>Dikarya</taxon>
        <taxon>Ascomycota</taxon>
        <taxon>Pezizomycotina</taxon>
        <taxon>Dothideomycetes</taxon>
        <taxon>Dothideomycetidae</taxon>
        <taxon>Mycosphaerellales</taxon>
        <taxon>Mycosphaerellaceae</taxon>
        <taxon>Lecanosticta</taxon>
    </lineage>
</organism>
<evidence type="ECO:0000256" key="5">
    <source>
        <dbReference type="ARBA" id="ARBA00023306"/>
    </source>
</evidence>
<keyword evidence="4" id="KW-0539">Nucleus</keyword>
<evidence type="ECO:0000256" key="1">
    <source>
        <dbReference type="ARBA" id="ARBA00004123"/>
    </source>
</evidence>
<comment type="subcellular location">
    <subcellularLocation>
        <location evidence="1">Nucleus</location>
    </subcellularLocation>
</comment>
<dbReference type="Proteomes" id="UP001296104">
    <property type="component" value="Unassembled WGS sequence"/>
</dbReference>
<keyword evidence="3" id="KW-0238">DNA-binding</keyword>
<comment type="caution">
    <text evidence="8">The sequence shown here is derived from an EMBL/GenBank/DDBJ whole genome shotgun (WGS) entry which is preliminary data.</text>
</comment>